<dbReference type="PANTHER" id="PTHR40267:SF1">
    <property type="entry name" value="BLR3294 PROTEIN"/>
    <property type="match status" value="1"/>
</dbReference>
<comment type="caution">
    <text evidence="1">The sequence shown here is derived from an EMBL/GenBank/DDBJ whole genome shotgun (WGS) entry which is preliminary data.</text>
</comment>
<gene>
    <name evidence="1" type="ORF">GCM10022202_34730</name>
</gene>
<dbReference type="PANTHER" id="PTHR40267">
    <property type="entry name" value="BLR3294 PROTEIN"/>
    <property type="match status" value="1"/>
</dbReference>
<dbReference type="InterPro" id="IPR053714">
    <property type="entry name" value="Iso_Racemase_Enz_sf"/>
</dbReference>
<name>A0ABP7BTN8_9MICO</name>
<evidence type="ECO:0000313" key="1">
    <source>
        <dbReference type="EMBL" id="GAA3669680.1"/>
    </source>
</evidence>
<keyword evidence="2" id="KW-1185">Reference proteome</keyword>
<evidence type="ECO:0000313" key="2">
    <source>
        <dbReference type="Proteomes" id="UP001410795"/>
    </source>
</evidence>
<protein>
    <submittedName>
        <fullName evidence="1">Aspartate/glutamate racemase family protein</fullName>
    </submittedName>
</protein>
<organism evidence="1 2">
    <name type="scientific">Microbacterium marinilacus</name>
    <dbReference type="NCBI Taxonomy" id="415209"/>
    <lineage>
        <taxon>Bacteria</taxon>
        <taxon>Bacillati</taxon>
        <taxon>Actinomycetota</taxon>
        <taxon>Actinomycetes</taxon>
        <taxon>Micrococcales</taxon>
        <taxon>Microbacteriaceae</taxon>
        <taxon>Microbacterium</taxon>
    </lineage>
</organism>
<reference evidence="2" key="1">
    <citation type="journal article" date="2019" name="Int. J. Syst. Evol. Microbiol.">
        <title>The Global Catalogue of Microorganisms (GCM) 10K type strain sequencing project: providing services to taxonomists for standard genome sequencing and annotation.</title>
        <authorList>
            <consortium name="The Broad Institute Genomics Platform"/>
            <consortium name="The Broad Institute Genome Sequencing Center for Infectious Disease"/>
            <person name="Wu L."/>
            <person name="Ma J."/>
        </authorList>
    </citation>
    <scope>NUCLEOTIDE SEQUENCE [LARGE SCALE GENOMIC DNA]</scope>
    <source>
        <strain evidence="2">JCM 16546</strain>
    </source>
</reference>
<dbReference type="EMBL" id="BAAAYV010000025">
    <property type="protein sequence ID" value="GAA3669680.1"/>
    <property type="molecule type" value="Genomic_DNA"/>
</dbReference>
<accession>A0ABP7BTN8</accession>
<sequence length="248" mass="25958">MSAPYGSRGRLGLILPADNVVIEPELAEFALEGVSVHGFRLTAIEHAAMREQAVELAAAIVESGVDAVVYACAETSFSGGEDSRRSLAGLIAERCGVPVVTATNATIAAARAAGIARPVLVAPYTDRSRRQLETVLRAEGIPPVASVSRDFRVGSGDPREWFATNRLADDSASLLARGSFVADADGVVIASTNWPTLRRLPELEAQLGAPVVSSNLAILWWAARTFGLAEELSRPGALLAGVASRVAS</sequence>
<dbReference type="InterPro" id="IPR026286">
    <property type="entry name" value="MaiA/AMDase"/>
</dbReference>
<dbReference type="RefSeq" id="WP_221857172.1">
    <property type="nucleotide sequence ID" value="NZ_BAAAYV010000025.1"/>
</dbReference>
<proteinExistence type="predicted"/>
<dbReference type="Pfam" id="PF17645">
    <property type="entry name" value="Amdase"/>
    <property type="match status" value="1"/>
</dbReference>
<dbReference type="Proteomes" id="UP001410795">
    <property type="component" value="Unassembled WGS sequence"/>
</dbReference>
<dbReference type="Gene3D" id="3.40.50.12500">
    <property type="match status" value="1"/>
</dbReference>